<dbReference type="AlphaFoldDB" id="A0A1I3V2M6"/>
<gene>
    <name evidence="1" type="ORF">SAMN05444682_115159</name>
</gene>
<name>A0A1I3V2M6_9SPHI</name>
<keyword evidence="2" id="KW-1185">Reference proteome</keyword>
<sequence>MAKRDDIRKKYEKRHLNDIKKYQGRLQRIYYEAIDKIFSGSASVKLKNETFDITKYPQLNKLVDNVLAEFQEQVVTLLVNGVTEQWELAEQSIDDVIQTHLGDRAFAENVKAAIFSRNTAAMAAFMQRAAGKDGLKLSERVWRYSSQFRSEIEQGLYTGISEGMPAAKMASEQKKYLREPNKLFRRVRNADKKLVLSKAAREYHPGQGIYRSSFKNALRLTRSETNMSYRTADGERYSRTKFILGFEVRLSANHPKFDICDHMTGKYPSNFKFVGWHPQCICYTVPILPSMEEYDAYEEALLAGRGDGFQFKNPVKKEPAGFWRYVTENRASIKRWKSKPYWVRDNKINI</sequence>
<organism evidence="1 2">
    <name type="scientific">Parapedobacter indicus</name>
    <dbReference type="NCBI Taxonomy" id="1477437"/>
    <lineage>
        <taxon>Bacteria</taxon>
        <taxon>Pseudomonadati</taxon>
        <taxon>Bacteroidota</taxon>
        <taxon>Sphingobacteriia</taxon>
        <taxon>Sphingobacteriales</taxon>
        <taxon>Sphingobacteriaceae</taxon>
        <taxon>Parapedobacter</taxon>
    </lineage>
</organism>
<protein>
    <recommendedName>
        <fullName evidence="3">Phage Mu protein F like protein</fullName>
    </recommendedName>
</protein>
<evidence type="ECO:0000313" key="1">
    <source>
        <dbReference type="EMBL" id="SFJ89390.1"/>
    </source>
</evidence>
<dbReference type="OrthoDB" id="661150at2"/>
<dbReference type="STRING" id="1477437.SAMN05444682_115159"/>
<dbReference type="EMBL" id="FOQO01000015">
    <property type="protein sequence ID" value="SFJ89390.1"/>
    <property type="molecule type" value="Genomic_DNA"/>
</dbReference>
<evidence type="ECO:0000313" key="2">
    <source>
        <dbReference type="Proteomes" id="UP000198670"/>
    </source>
</evidence>
<dbReference type="Proteomes" id="UP000198670">
    <property type="component" value="Unassembled WGS sequence"/>
</dbReference>
<dbReference type="RefSeq" id="WP_090632173.1">
    <property type="nucleotide sequence ID" value="NZ_FOQO01000015.1"/>
</dbReference>
<accession>A0A1I3V2M6</accession>
<reference evidence="1 2" key="1">
    <citation type="submission" date="2016-10" db="EMBL/GenBank/DDBJ databases">
        <authorList>
            <person name="de Groot N.N."/>
        </authorList>
    </citation>
    <scope>NUCLEOTIDE SEQUENCE [LARGE SCALE GENOMIC DNA]</scope>
    <source>
        <strain evidence="1 2">RK1</strain>
    </source>
</reference>
<proteinExistence type="predicted"/>
<evidence type="ECO:0008006" key="3">
    <source>
        <dbReference type="Google" id="ProtNLM"/>
    </source>
</evidence>